<feature type="chain" id="PRO_5043998465" evidence="1">
    <location>
        <begin position="19"/>
        <end position="105"/>
    </location>
</feature>
<sequence>MWIMIWSLMTKVVKTAVGSHPSSLSDQTRSDKKFALALPDVVLQMPPPLKLIKTGKEMDSLPIPTLLGNRSGAQTPKMNNVNRILLTESQLREMINLKEPQHAHR</sequence>
<reference evidence="2" key="1">
    <citation type="submission" date="2022-06" db="EMBL/GenBank/DDBJ databases">
        <authorList>
            <consortium name="SYNGENTA / RWTH Aachen University"/>
        </authorList>
    </citation>
    <scope>NUCLEOTIDE SEQUENCE</scope>
</reference>
<proteinExistence type="predicted"/>
<dbReference type="AlphaFoldDB" id="A0AAV0BUC9"/>
<name>A0AAV0BUC9_PHAPC</name>
<accession>A0AAV0BUC9</accession>
<evidence type="ECO:0000256" key="1">
    <source>
        <dbReference type="SAM" id="SignalP"/>
    </source>
</evidence>
<keyword evidence="1" id="KW-0732">Signal</keyword>
<dbReference type="Proteomes" id="UP001153365">
    <property type="component" value="Unassembled WGS sequence"/>
</dbReference>
<gene>
    <name evidence="2" type="ORF">PPACK8108_LOCUS26305</name>
</gene>
<protein>
    <submittedName>
        <fullName evidence="2">Uncharacterized protein</fullName>
    </submittedName>
</protein>
<dbReference type="EMBL" id="CALTRL010006412">
    <property type="protein sequence ID" value="CAH7690838.1"/>
    <property type="molecule type" value="Genomic_DNA"/>
</dbReference>
<evidence type="ECO:0000313" key="3">
    <source>
        <dbReference type="Proteomes" id="UP001153365"/>
    </source>
</evidence>
<organism evidence="2 3">
    <name type="scientific">Phakopsora pachyrhizi</name>
    <name type="common">Asian soybean rust disease fungus</name>
    <dbReference type="NCBI Taxonomy" id="170000"/>
    <lineage>
        <taxon>Eukaryota</taxon>
        <taxon>Fungi</taxon>
        <taxon>Dikarya</taxon>
        <taxon>Basidiomycota</taxon>
        <taxon>Pucciniomycotina</taxon>
        <taxon>Pucciniomycetes</taxon>
        <taxon>Pucciniales</taxon>
        <taxon>Phakopsoraceae</taxon>
        <taxon>Phakopsora</taxon>
    </lineage>
</organism>
<feature type="signal peptide" evidence="1">
    <location>
        <begin position="1"/>
        <end position="18"/>
    </location>
</feature>
<comment type="caution">
    <text evidence="2">The sequence shown here is derived from an EMBL/GenBank/DDBJ whole genome shotgun (WGS) entry which is preliminary data.</text>
</comment>
<keyword evidence="3" id="KW-1185">Reference proteome</keyword>
<evidence type="ECO:0000313" key="2">
    <source>
        <dbReference type="EMBL" id="CAH7690838.1"/>
    </source>
</evidence>